<organism evidence="3 4">
    <name type="scientific">Naematelia encephala</name>
    <dbReference type="NCBI Taxonomy" id="71784"/>
    <lineage>
        <taxon>Eukaryota</taxon>
        <taxon>Fungi</taxon>
        <taxon>Dikarya</taxon>
        <taxon>Basidiomycota</taxon>
        <taxon>Agaricomycotina</taxon>
        <taxon>Tremellomycetes</taxon>
        <taxon>Tremellales</taxon>
        <taxon>Naemateliaceae</taxon>
        <taxon>Naematelia</taxon>
    </lineage>
</organism>
<keyword evidence="4" id="KW-1185">Reference proteome</keyword>
<feature type="compositionally biased region" description="Polar residues" evidence="1">
    <location>
        <begin position="239"/>
        <end position="266"/>
    </location>
</feature>
<keyword evidence="2" id="KW-1133">Transmembrane helix</keyword>
<dbReference type="Proteomes" id="UP000193986">
    <property type="component" value="Unassembled WGS sequence"/>
</dbReference>
<evidence type="ECO:0000313" key="3">
    <source>
        <dbReference type="EMBL" id="ORY31987.1"/>
    </source>
</evidence>
<name>A0A1Y2BBY1_9TREE</name>
<dbReference type="Gene3D" id="2.60.120.260">
    <property type="entry name" value="Galactose-binding domain-like"/>
    <property type="match status" value="1"/>
</dbReference>
<feature type="region of interest" description="Disordered" evidence="1">
    <location>
        <begin position="154"/>
        <end position="275"/>
    </location>
</feature>
<sequence length="352" mass="36535">MTGYSLYRATTQFSHGMVQTLPSTVHGGTIMYANTRVPLSIDTTDTDFDFDLSKGIYGVSLDNGQAQYYAGFSADAQFQAVLYASSGLTEGDHTLRLSNENGQNIAQYPQYIYLDVDEIAVTGTLLNAASATSDSSIISSTETTMAVLQTSQVASTSTSTQPTSTISSTTPSSSSSSSSSSIFTSSSAPTSTSTSTLTSATSPSLIPTSSTLASSSTPTTALSTPPPPISSIIIHPNTLVPSFATNKSEDSTTMETTGTPNVSAPLTSPPKVSSGVVGTAVGADGTGSSSHKTTTIAVSVTVIIIAVAVMVTIGSLYYWRTRRKKLDRDEQAFRGNGGRGRGGVPKSRWSEL</sequence>
<evidence type="ECO:0000256" key="1">
    <source>
        <dbReference type="SAM" id="MobiDB-lite"/>
    </source>
</evidence>
<proteinExistence type="predicted"/>
<evidence type="ECO:0000256" key="2">
    <source>
        <dbReference type="SAM" id="Phobius"/>
    </source>
</evidence>
<feature type="transmembrane region" description="Helical" evidence="2">
    <location>
        <begin position="296"/>
        <end position="319"/>
    </location>
</feature>
<accession>A0A1Y2BBY1</accession>
<dbReference type="STRING" id="71784.A0A1Y2BBY1"/>
<dbReference type="EMBL" id="MCFC01000012">
    <property type="protein sequence ID" value="ORY31987.1"/>
    <property type="molecule type" value="Genomic_DNA"/>
</dbReference>
<protein>
    <submittedName>
        <fullName evidence="3">Uncharacterized protein</fullName>
    </submittedName>
</protein>
<keyword evidence="2" id="KW-0812">Transmembrane</keyword>
<evidence type="ECO:0000313" key="4">
    <source>
        <dbReference type="Proteomes" id="UP000193986"/>
    </source>
</evidence>
<comment type="caution">
    <text evidence="3">The sequence shown here is derived from an EMBL/GenBank/DDBJ whole genome shotgun (WGS) entry which is preliminary data.</text>
</comment>
<gene>
    <name evidence="3" type="ORF">BCR39DRAFT_71841</name>
</gene>
<reference evidence="3 4" key="1">
    <citation type="submission" date="2016-07" db="EMBL/GenBank/DDBJ databases">
        <title>Pervasive Adenine N6-methylation of Active Genes in Fungi.</title>
        <authorList>
            <consortium name="DOE Joint Genome Institute"/>
            <person name="Mondo S.J."/>
            <person name="Dannebaum R.O."/>
            <person name="Kuo R.C."/>
            <person name="Labutti K."/>
            <person name="Haridas S."/>
            <person name="Kuo A."/>
            <person name="Salamov A."/>
            <person name="Ahrendt S.R."/>
            <person name="Lipzen A."/>
            <person name="Sullivan W."/>
            <person name="Andreopoulos W.B."/>
            <person name="Clum A."/>
            <person name="Lindquist E."/>
            <person name="Daum C."/>
            <person name="Ramamoorthy G.K."/>
            <person name="Gryganskyi A."/>
            <person name="Culley D."/>
            <person name="Magnuson J.K."/>
            <person name="James T.Y."/>
            <person name="O'Malley M.A."/>
            <person name="Stajich J.E."/>
            <person name="Spatafora J.W."/>
            <person name="Visel A."/>
            <person name="Grigoriev I.V."/>
        </authorList>
    </citation>
    <scope>NUCLEOTIDE SEQUENCE [LARGE SCALE GENOMIC DNA]</scope>
    <source>
        <strain evidence="3 4">68-887.2</strain>
    </source>
</reference>
<feature type="compositionally biased region" description="Low complexity" evidence="1">
    <location>
        <begin position="155"/>
        <end position="223"/>
    </location>
</feature>
<keyword evidence="2" id="KW-0472">Membrane</keyword>
<feature type="region of interest" description="Disordered" evidence="1">
    <location>
        <begin position="328"/>
        <end position="352"/>
    </location>
</feature>
<dbReference type="AlphaFoldDB" id="A0A1Y2BBY1"/>
<dbReference type="InParanoid" id="A0A1Y2BBY1"/>
<dbReference type="OrthoDB" id="2563669at2759"/>